<accession>A0A085N5S4</accession>
<dbReference type="InterPro" id="IPR053164">
    <property type="entry name" value="IS1016-like_transposase"/>
</dbReference>
<feature type="domain" description="ISXO2-like transposase" evidence="1">
    <location>
        <begin position="129"/>
        <end position="272"/>
    </location>
</feature>
<dbReference type="PANTHER" id="PTHR47163:SF2">
    <property type="entry name" value="SI:DKEY-17M8.2"/>
    <property type="match status" value="1"/>
</dbReference>
<dbReference type="NCBIfam" id="NF033547">
    <property type="entry name" value="transpos_IS1595"/>
    <property type="match status" value="1"/>
</dbReference>
<organism evidence="2">
    <name type="scientific">Trichuris suis</name>
    <name type="common">pig whipworm</name>
    <dbReference type="NCBI Taxonomy" id="68888"/>
    <lineage>
        <taxon>Eukaryota</taxon>
        <taxon>Metazoa</taxon>
        <taxon>Ecdysozoa</taxon>
        <taxon>Nematoda</taxon>
        <taxon>Enoplea</taxon>
        <taxon>Dorylaimia</taxon>
        <taxon>Trichinellida</taxon>
        <taxon>Trichuridae</taxon>
        <taxon>Trichuris</taxon>
    </lineage>
</organism>
<protein>
    <recommendedName>
        <fullName evidence="1">ISXO2-like transposase domain-containing protein</fullName>
    </recommendedName>
</protein>
<sequence>MNVRWLYSTVKDEECAATLLREKGLLHQERLCPSCCSDLMQLGRGGKVWRCHKRSCREEVSIRTGTWFEGRRGRLKLQNAVGLMFFWSRGYSSMKVCSDELGINKSVTCRWNRCIREVAAEALAELPVQLGGPSQTVELDETLFCRSKYGRGREYTRRQWVFGGTCRETGQSFVAPVENQSSRTLMPIVKRHVRPGTTVITDEWRGYRFLAREGYTHMRVNYSHSFVNRATGAHTQSIESLWSHAKRGNKIRCGTHQTSLPLHLCEFMWRKRLASGDDPFEKLLQDIAKLYPPH</sequence>
<dbReference type="PANTHER" id="PTHR47163">
    <property type="entry name" value="DDE_TNP_IS1595 DOMAIN-CONTAINING PROTEIN"/>
    <property type="match status" value="1"/>
</dbReference>
<dbReference type="InterPro" id="IPR024445">
    <property type="entry name" value="Tnp_ISXO2-like"/>
</dbReference>
<dbReference type="SMART" id="SM01126">
    <property type="entry name" value="DDE_Tnp_IS1595"/>
    <property type="match status" value="1"/>
</dbReference>
<dbReference type="Pfam" id="PF12762">
    <property type="entry name" value="DDE_Tnp_IS1595"/>
    <property type="match status" value="1"/>
</dbReference>
<evidence type="ECO:0000259" key="1">
    <source>
        <dbReference type="SMART" id="SM01126"/>
    </source>
</evidence>
<proteinExistence type="predicted"/>
<gene>
    <name evidence="2" type="ORF">M514_02404</name>
</gene>
<dbReference type="AlphaFoldDB" id="A0A085N5S4"/>
<reference evidence="2" key="1">
    <citation type="journal article" date="2014" name="Nat. Genet.">
        <title>Genome and transcriptome of the porcine whipworm Trichuris suis.</title>
        <authorList>
            <person name="Jex A.R."/>
            <person name="Nejsum P."/>
            <person name="Schwarz E.M."/>
            <person name="Hu L."/>
            <person name="Young N.D."/>
            <person name="Hall R.S."/>
            <person name="Korhonen P.K."/>
            <person name="Liao S."/>
            <person name="Thamsborg S."/>
            <person name="Xia J."/>
            <person name="Xu P."/>
            <person name="Wang S."/>
            <person name="Scheerlinck J.P."/>
            <person name="Hofmann A."/>
            <person name="Sternberg P.W."/>
            <person name="Wang J."/>
            <person name="Gasser R.B."/>
        </authorList>
    </citation>
    <scope>NUCLEOTIDE SEQUENCE [LARGE SCALE GENOMIC DNA]</scope>
    <source>
        <strain evidence="2">DCEP-RM93F</strain>
    </source>
</reference>
<evidence type="ECO:0000313" key="2">
    <source>
        <dbReference type="EMBL" id="KFD64820.1"/>
    </source>
</evidence>
<dbReference type="Proteomes" id="UP000030758">
    <property type="component" value="Unassembled WGS sequence"/>
</dbReference>
<name>A0A085N5S4_9BILA</name>
<dbReference type="EMBL" id="KL367550">
    <property type="protein sequence ID" value="KFD64820.1"/>
    <property type="molecule type" value="Genomic_DNA"/>
</dbReference>